<keyword evidence="1" id="KW-1133">Transmembrane helix</keyword>
<evidence type="ECO:0000313" key="3">
    <source>
        <dbReference type="Proteomes" id="UP001367922"/>
    </source>
</evidence>
<keyword evidence="1" id="KW-0472">Membrane</keyword>
<dbReference type="RefSeq" id="WP_336482530.1">
    <property type="nucleotide sequence ID" value="NZ_JBAWSV010000003.1"/>
</dbReference>
<name>A0ABU8FVQ4_9BACI</name>
<dbReference type="EMBL" id="JBAWSV010000003">
    <property type="protein sequence ID" value="MEI4830076.1"/>
    <property type="molecule type" value="Genomic_DNA"/>
</dbReference>
<accession>A0ABU8FVQ4</accession>
<keyword evidence="3" id="KW-1185">Reference proteome</keyword>
<feature type="transmembrane region" description="Helical" evidence="1">
    <location>
        <begin position="6"/>
        <end position="27"/>
    </location>
</feature>
<comment type="caution">
    <text evidence="2">The sequence shown here is derived from an EMBL/GenBank/DDBJ whole genome shotgun (WGS) entry which is preliminary data.</text>
</comment>
<gene>
    <name evidence="2" type="ORF">WAX78_11485</name>
</gene>
<dbReference type="Proteomes" id="UP001367922">
    <property type="component" value="Unassembled WGS sequence"/>
</dbReference>
<evidence type="ECO:0008006" key="4">
    <source>
        <dbReference type="Google" id="ProtNLM"/>
    </source>
</evidence>
<reference evidence="2 3" key="1">
    <citation type="submission" date="2024-01" db="EMBL/GenBank/DDBJ databases">
        <title>Seven novel Bacillus-like species.</title>
        <authorList>
            <person name="Liu G."/>
        </authorList>
    </citation>
    <scope>NUCLEOTIDE SEQUENCE [LARGE SCALE GENOMIC DNA]</scope>
    <source>
        <strain evidence="2 3">FJAT-53711</strain>
    </source>
</reference>
<protein>
    <recommendedName>
        <fullName evidence="4">DUF4083 domain-containing protein</fullName>
    </recommendedName>
</protein>
<proteinExistence type="predicted"/>
<evidence type="ECO:0000256" key="1">
    <source>
        <dbReference type="SAM" id="Phobius"/>
    </source>
</evidence>
<evidence type="ECO:0000313" key="2">
    <source>
        <dbReference type="EMBL" id="MEI4830076.1"/>
    </source>
</evidence>
<organism evidence="2 3">
    <name type="scientific">Bacillus yunxiaonensis</name>
    <dbReference type="NCBI Taxonomy" id="3127665"/>
    <lineage>
        <taxon>Bacteria</taxon>
        <taxon>Bacillati</taxon>
        <taxon>Bacillota</taxon>
        <taxon>Bacilli</taxon>
        <taxon>Bacillales</taxon>
        <taxon>Bacillaceae</taxon>
        <taxon>Bacillus</taxon>
    </lineage>
</organism>
<sequence>MAMLSSVIGFFFMIIPVVVLAFVFRWIRFLYVNSEEQIRQNQQIITLLSDIKKQNEERT</sequence>
<keyword evidence="1" id="KW-0812">Transmembrane</keyword>